<feature type="compositionally biased region" description="Polar residues" evidence="1">
    <location>
        <begin position="1"/>
        <end position="14"/>
    </location>
</feature>
<reference evidence="2" key="2">
    <citation type="journal article" date="2015" name="Data Brief">
        <title>Shoot transcriptome of the giant reed, Arundo donax.</title>
        <authorList>
            <person name="Barrero R.A."/>
            <person name="Guerrero F.D."/>
            <person name="Moolhuijzen P."/>
            <person name="Goolsby J.A."/>
            <person name="Tidwell J."/>
            <person name="Bellgard S.E."/>
            <person name="Bellgard M.I."/>
        </authorList>
    </citation>
    <scope>NUCLEOTIDE SEQUENCE</scope>
    <source>
        <tissue evidence="2">Shoot tissue taken approximately 20 cm above the soil surface</tissue>
    </source>
</reference>
<proteinExistence type="predicted"/>
<protein>
    <submittedName>
        <fullName evidence="2">Uncharacterized protein</fullName>
    </submittedName>
</protein>
<feature type="region of interest" description="Disordered" evidence="1">
    <location>
        <begin position="1"/>
        <end position="47"/>
    </location>
</feature>
<name>A0A0A9CSY1_ARUDO</name>
<accession>A0A0A9CSY1</accession>
<organism evidence="2">
    <name type="scientific">Arundo donax</name>
    <name type="common">Giant reed</name>
    <name type="synonym">Donax arundinaceus</name>
    <dbReference type="NCBI Taxonomy" id="35708"/>
    <lineage>
        <taxon>Eukaryota</taxon>
        <taxon>Viridiplantae</taxon>
        <taxon>Streptophyta</taxon>
        <taxon>Embryophyta</taxon>
        <taxon>Tracheophyta</taxon>
        <taxon>Spermatophyta</taxon>
        <taxon>Magnoliopsida</taxon>
        <taxon>Liliopsida</taxon>
        <taxon>Poales</taxon>
        <taxon>Poaceae</taxon>
        <taxon>PACMAD clade</taxon>
        <taxon>Arundinoideae</taxon>
        <taxon>Arundineae</taxon>
        <taxon>Arundo</taxon>
    </lineage>
</organism>
<evidence type="ECO:0000313" key="2">
    <source>
        <dbReference type="EMBL" id="JAD79454.1"/>
    </source>
</evidence>
<sequence length="98" mass="10395">MHTQMHNDSCTPSASAGKDVDTLSAPPRAALLAGASSNTRAHTPNPLHRVEHWNLQLSQLLSRITGRRGLLNRHQMTGGLLASPMPCTAGMSAPSQTC</sequence>
<evidence type="ECO:0000256" key="1">
    <source>
        <dbReference type="SAM" id="MobiDB-lite"/>
    </source>
</evidence>
<dbReference type="AlphaFoldDB" id="A0A0A9CSY1"/>
<dbReference type="EMBL" id="GBRH01218441">
    <property type="protein sequence ID" value="JAD79454.1"/>
    <property type="molecule type" value="Transcribed_RNA"/>
</dbReference>
<reference evidence="2" key="1">
    <citation type="submission" date="2014-09" db="EMBL/GenBank/DDBJ databases">
        <authorList>
            <person name="Magalhaes I.L.F."/>
            <person name="Oliveira U."/>
            <person name="Santos F.R."/>
            <person name="Vidigal T.H.D.A."/>
            <person name="Brescovit A.D."/>
            <person name="Santos A.J."/>
        </authorList>
    </citation>
    <scope>NUCLEOTIDE SEQUENCE</scope>
    <source>
        <tissue evidence="2">Shoot tissue taken approximately 20 cm above the soil surface</tissue>
    </source>
</reference>